<reference evidence="1" key="1">
    <citation type="journal article" date="2021" name="Proc. Natl. Acad. Sci. U.S.A.">
        <title>A Catalog of Tens of Thousands of Viruses from Human Metagenomes Reveals Hidden Associations with Chronic Diseases.</title>
        <authorList>
            <person name="Tisza M.J."/>
            <person name="Buck C.B."/>
        </authorList>
    </citation>
    <scope>NUCLEOTIDE SEQUENCE</scope>
    <source>
        <strain evidence="1">CtJj91</strain>
    </source>
</reference>
<evidence type="ECO:0000313" key="1">
    <source>
        <dbReference type="EMBL" id="DAF55960.1"/>
    </source>
</evidence>
<keyword evidence="1" id="KW-0863">Zinc-finger</keyword>
<keyword evidence="1" id="KW-0862">Zinc</keyword>
<sequence>MRKEDIAKPVDRKKCPSCKYFNQDKKRCSLKMCKDQPSLFDYIGNRF</sequence>
<organism evidence="1">
    <name type="scientific">Siphoviridae sp. ctJj91</name>
    <dbReference type="NCBI Taxonomy" id="2827838"/>
    <lineage>
        <taxon>Viruses</taxon>
        <taxon>Duplodnaviria</taxon>
        <taxon>Heunggongvirae</taxon>
        <taxon>Uroviricota</taxon>
        <taxon>Caudoviricetes</taxon>
    </lineage>
</organism>
<accession>A0A8S5SYI9</accession>
<dbReference type="EMBL" id="BK032704">
    <property type="protein sequence ID" value="DAF55960.1"/>
    <property type="molecule type" value="Genomic_DNA"/>
</dbReference>
<keyword evidence="1" id="KW-0479">Metal-binding</keyword>
<proteinExistence type="predicted"/>
<dbReference type="GO" id="GO:0008270">
    <property type="term" value="F:zinc ion binding"/>
    <property type="evidence" value="ECO:0007669"/>
    <property type="project" value="UniProtKB-KW"/>
</dbReference>
<name>A0A8S5SYI9_9CAUD</name>
<protein>
    <submittedName>
        <fullName evidence="1">Tcix Putative treble-clef, zinc-finger, Zn-binding</fullName>
    </submittedName>
</protein>